<comment type="cofactor">
    <cofactor evidence="10">
        <name>Zn(2+)</name>
        <dbReference type="ChEBI" id="CHEBI:29105"/>
    </cofactor>
    <text evidence="10">Binds 1 zinc ion.</text>
</comment>
<feature type="transmembrane region" description="Helical" evidence="12">
    <location>
        <begin position="822"/>
        <end position="839"/>
    </location>
</feature>
<dbReference type="GO" id="GO:0006508">
    <property type="term" value="P:proteolysis"/>
    <property type="evidence" value="ECO:0007669"/>
    <property type="project" value="UniProtKB-KW"/>
</dbReference>
<feature type="domain" description="Peptidase M3A/M3B catalytic" evidence="13">
    <location>
        <begin position="1111"/>
        <end position="1539"/>
    </location>
</feature>
<evidence type="ECO:0000256" key="12">
    <source>
        <dbReference type="SAM" id="Phobius"/>
    </source>
</evidence>
<dbReference type="GO" id="GO:0046872">
    <property type="term" value="F:metal ion binding"/>
    <property type="evidence" value="ECO:0007669"/>
    <property type="project" value="UniProtKB-UniRule"/>
</dbReference>
<evidence type="ECO:0000256" key="8">
    <source>
        <dbReference type="ARBA" id="ARBA00023049"/>
    </source>
</evidence>
<sequence>MRLCTLLNDVKEHDAPDMAEVLTTETPEGVGLGHSGQEDESKTRRTSRAAGYVDKGRKHRLRVLGHLGEYPMRVDFAIAAEAAKADMVIDSPEIQADKLTKIENDLEEAAAASNLSQELCQLALAEETSSETSRLLAAENKISPETTGDVADRMMQVLLSEDKAMAKAAFGQGRVEVKSIAEAMAACRGPAHDKLNIADLYLIFQLPAAGATFTSFECNEVYSKNAPQRLTVSDWVFWLFSSSRRILKLVIASCVFFMLLDFGVRTLVAPAGLRLFLASHPDDHGHTLDLREATQVRSSLPADAASSQSEGCLERLVDAAAYCAAPALVDVQLQPVAGEVDTRPRQEEVDPEEVRSLLSMLTFLCANVAGIYTFLVYPPGFAFLLGSMDSGSGADALNATLDPGRSVEWPSFFQPQLCSEAVAPDIVMLISSEAGGSLSGPEQPRADGKVFRGASLCWGERHTGAAAVLDVRLCEQPIRCALRREDLLAFLFGPLSQKLTMCRSLPDPGGCCQKPPLREHLANMVRQRIQRIAVALLQLVSPAQWPFLHTLAIWCYAFSPDLRASLNFFVSAINCHRRLFGTMTEELGGHAELCCCVIMPLPPHWATLKLSLIHARVAVHTPLVFAVWYLPAFLLDRLVGEALFPMLLVDQTGDVIEGLHRRDPFSLSGHLLICALSVYLLGPAARGKAKNGGMAEGQSLFVLELMQLYVLACPAVHPNPRDIARNDATHLVRAGSLETLRCWLRAIGFGHLLVPTLAQESPQMAPALVLALPLATGRLIVGLILSSQAGMGVVVASAWILVTVKLGEALPRILEQASALRCLHILACGFSAGAMLLTICYRDAVAVPMLRLNAGLRYPRRVNGAAAALNFLRRAEDCLQPYRSGSRAFFFKSKSEGPLLGIQGLDSAEDFPVLAADVVKQSRQKLDGLAACGPLETVSLLDDVSNGLCQIADAAELIRNVHPDEAYSVNGSAAVQEIAGYMSEVNLDTTVYNCMKNSENSKGIETMPLEASNVLRHMRVSMEHEGIHLAEAEKQACMQMLDAEQQLSFDIVHRQEQVRQQVSAETEGAWLSVSALDSLNLHQWRLKRQSARGGEEVHIPRDTFLADRILKTVPCGETRQRMHQAQQSRDTTGEEMMLQLLSVRQQLAKIRGYDTWAHYAQREALFEGPEKVQEFLETAWDALRPGFLTELQLLAEEKQSIGLGDSLEPWDVPFLLRRCKQKQRHREADEISEYLSYGSLMKGVELVLSRLLGLAFVQEAPDPGEVWHPSVQKFALREKERTIGILYLDPFPRAGKKVQSAQFTLQGSKALPDGQLQVPKTCLVYALPPGSQSLSTSFAVTFMHEIGHAVHSLLSETRFQHLSGTRGTIDFVEFPSHLFEHFVLDPDCLSMYASHASTGSNLPENLRAAHRSRPFGHFEAVQQLVYALVDQAFYSFQPSASSDLQSHLHGRLASFEQGLDGPCNASLLELLGLSTATARFDHLVHYGGSYYCYLFNRALSAHVWHRSFRPDPFNRETGERLHSLLRGGSVVQTLDVIRDLCPGDPAYAAHEVPLDAMMAELTHAAV</sequence>
<keyword evidence="5 10" id="KW-0378">Hydrolase</keyword>
<keyword evidence="8 10" id="KW-0482">Metalloprotease</keyword>
<organism evidence="14 15">
    <name type="scientific">Symbiodinium microadriaticum</name>
    <name type="common">Dinoflagellate</name>
    <name type="synonym">Zooxanthella microadriatica</name>
    <dbReference type="NCBI Taxonomy" id="2951"/>
    <lineage>
        <taxon>Eukaryota</taxon>
        <taxon>Sar</taxon>
        <taxon>Alveolata</taxon>
        <taxon>Dinophyceae</taxon>
        <taxon>Suessiales</taxon>
        <taxon>Symbiodiniaceae</taxon>
        <taxon>Symbiodinium</taxon>
    </lineage>
</organism>
<dbReference type="InterPro" id="IPR033851">
    <property type="entry name" value="M3A_MIP"/>
</dbReference>
<evidence type="ECO:0000256" key="3">
    <source>
        <dbReference type="ARBA" id="ARBA00022670"/>
    </source>
</evidence>
<feature type="transmembrane region" description="Helical" evidence="12">
    <location>
        <begin position="779"/>
        <end position="802"/>
    </location>
</feature>
<evidence type="ECO:0000256" key="11">
    <source>
        <dbReference type="SAM" id="MobiDB-lite"/>
    </source>
</evidence>
<evidence type="ECO:0000256" key="6">
    <source>
        <dbReference type="ARBA" id="ARBA00022833"/>
    </source>
</evidence>
<keyword evidence="15" id="KW-1185">Reference proteome</keyword>
<evidence type="ECO:0000256" key="2">
    <source>
        <dbReference type="ARBA" id="ARBA00006040"/>
    </source>
</evidence>
<dbReference type="InterPro" id="IPR024077">
    <property type="entry name" value="Neurolysin/TOP_dom2"/>
</dbReference>
<evidence type="ECO:0000256" key="4">
    <source>
        <dbReference type="ARBA" id="ARBA00022723"/>
    </source>
</evidence>
<dbReference type="InterPro" id="IPR024079">
    <property type="entry name" value="MetalloPept_cat_dom_sf"/>
</dbReference>
<comment type="similarity">
    <text evidence="2 10">Belongs to the peptidase M3 family.</text>
</comment>
<keyword evidence="9" id="KW-0496">Mitochondrion</keyword>
<protein>
    <submittedName>
        <fullName evidence="14">Mitochondrial intermediate peptidase</fullName>
    </submittedName>
</protein>
<dbReference type="CDD" id="cd06457">
    <property type="entry name" value="M3A_MIP"/>
    <property type="match status" value="1"/>
</dbReference>
<keyword evidence="12" id="KW-0472">Membrane</keyword>
<gene>
    <name evidence="14" type="primary">MIPEP</name>
    <name evidence="14" type="ORF">AK812_SmicGene35917</name>
</gene>
<dbReference type="Proteomes" id="UP000186817">
    <property type="component" value="Unassembled WGS sequence"/>
</dbReference>
<feature type="region of interest" description="Disordered" evidence="11">
    <location>
        <begin position="23"/>
        <end position="50"/>
    </location>
</feature>
<dbReference type="OrthoDB" id="17530at2759"/>
<evidence type="ECO:0000256" key="10">
    <source>
        <dbReference type="RuleBase" id="RU003435"/>
    </source>
</evidence>
<dbReference type="InterPro" id="IPR001567">
    <property type="entry name" value="Pept_M3A_M3B_dom"/>
</dbReference>
<dbReference type="SUPFAM" id="SSF55486">
    <property type="entry name" value="Metalloproteases ('zincins'), catalytic domain"/>
    <property type="match status" value="1"/>
</dbReference>
<comment type="subcellular location">
    <subcellularLocation>
        <location evidence="1">Mitochondrion</location>
    </subcellularLocation>
</comment>
<evidence type="ECO:0000256" key="1">
    <source>
        <dbReference type="ARBA" id="ARBA00004173"/>
    </source>
</evidence>
<keyword evidence="3 10" id="KW-0645">Protease</keyword>
<dbReference type="EMBL" id="LSRX01001122">
    <property type="protein sequence ID" value="OLP83330.1"/>
    <property type="molecule type" value="Genomic_DNA"/>
</dbReference>
<evidence type="ECO:0000313" key="15">
    <source>
        <dbReference type="Proteomes" id="UP000186817"/>
    </source>
</evidence>
<keyword evidence="12" id="KW-1133">Transmembrane helix</keyword>
<dbReference type="Pfam" id="PF01432">
    <property type="entry name" value="Peptidase_M3"/>
    <property type="match status" value="1"/>
</dbReference>
<evidence type="ECO:0000313" key="14">
    <source>
        <dbReference type="EMBL" id="OLP83330.1"/>
    </source>
</evidence>
<dbReference type="PANTHER" id="PTHR11804:SF79">
    <property type="entry name" value="MITOCHONDRIAL INTERMEDIATE PEPTIDASE"/>
    <property type="match status" value="1"/>
</dbReference>
<keyword evidence="6 10" id="KW-0862">Zinc</keyword>
<accession>A0A1Q9CK75</accession>
<keyword evidence="12" id="KW-0812">Transmembrane</keyword>
<evidence type="ECO:0000256" key="7">
    <source>
        <dbReference type="ARBA" id="ARBA00022946"/>
    </source>
</evidence>
<evidence type="ECO:0000256" key="9">
    <source>
        <dbReference type="ARBA" id="ARBA00023128"/>
    </source>
</evidence>
<dbReference type="InterPro" id="IPR045090">
    <property type="entry name" value="Pept_M3A_M3B"/>
</dbReference>
<dbReference type="PANTHER" id="PTHR11804">
    <property type="entry name" value="PROTEASE M3 THIMET OLIGOPEPTIDASE-RELATED"/>
    <property type="match status" value="1"/>
</dbReference>
<keyword evidence="7" id="KW-0809">Transit peptide</keyword>
<keyword evidence="4 10" id="KW-0479">Metal-binding</keyword>
<name>A0A1Q9CK75_SYMMI</name>
<evidence type="ECO:0000256" key="5">
    <source>
        <dbReference type="ARBA" id="ARBA00022801"/>
    </source>
</evidence>
<comment type="caution">
    <text evidence="14">The sequence shown here is derived from an EMBL/GenBank/DDBJ whole genome shotgun (WGS) entry which is preliminary data.</text>
</comment>
<dbReference type="GO" id="GO:0006518">
    <property type="term" value="P:peptide metabolic process"/>
    <property type="evidence" value="ECO:0007669"/>
    <property type="project" value="TreeGrafter"/>
</dbReference>
<proteinExistence type="inferred from homology"/>
<dbReference type="Gene3D" id="1.10.1370.10">
    <property type="entry name" value="Neurolysin, domain 3"/>
    <property type="match status" value="1"/>
</dbReference>
<dbReference type="GO" id="GO:0005739">
    <property type="term" value="C:mitochondrion"/>
    <property type="evidence" value="ECO:0007669"/>
    <property type="project" value="UniProtKB-SubCell"/>
</dbReference>
<dbReference type="Gene3D" id="3.40.390.10">
    <property type="entry name" value="Collagenase (Catalytic Domain)"/>
    <property type="match status" value="1"/>
</dbReference>
<reference evidence="14 15" key="1">
    <citation type="submission" date="2016-02" db="EMBL/GenBank/DDBJ databases">
        <title>Genome analysis of coral dinoflagellate symbionts highlights evolutionary adaptations to a symbiotic lifestyle.</title>
        <authorList>
            <person name="Aranda M."/>
            <person name="Li Y."/>
            <person name="Liew Y.J."/>
            <person name="Baumgarten S."/>
            <person name="Simakov O."/>
            <person name="Wilson M."/>
            <person name="Piel J."/>
            <person name="Ashoor H."/>
            <person name="Bougouffa S."/>
            <person name="Bajic V.B."/>
            <person name="Ryu T."/>
            <person name="Ravasi T."/>
            <person name="Bayer T."/>
            <person name="Micklem G."/>
            <person name="Kim H."/>
            <person name="Bhak J."/>
            <person name="Lajeunesse T.C."/>
            <person name="Voolstra C.R."/>
        </authorList>
    </citation>
    <scope>NUCLEOTIDE SEQUENCE [LARGE SCALE GENOMIC DNA]</scope>
    <source>
        <strain evidence="14 15">CCMP2467</strain>
    </source>
</reference>
<evidence type="ECO:0000259" key="13">
    <source>
        <dbReference type="Pfam" id="PF01432"/>
    </source>
</evidence>
<dbReference type="GO" id="GO:0004222">
    <property type="term" value="F:metalloendopeptidase activity"/>
    <property type="evidence" value="ECO:0007669"/>
    <property type="project" value="InterPro"/>
</dbReference>